<dbReference type="PANTHER" id="PTHR42756:SF1">
    <property type="entry name" value="TRANSCRIPTIONAL REPRESSOR OF EMRAB OPERON"/>
    <property type="match status" value="1"/>
</dbReference>
<comment type="caution">
    <text evidence="5">The sequence shown here is derived from an EMBL/GenBank/DDBJ whole genome shotgun (WGS) entry which is preliminary data.</text>
</comment>
<keyword evidence="3" id="KW-0804">Transcription</keyword>
<keyword evidence="6" id="KW-1185">Reference proteome</keyword>
<evidence type="ECO:0000313" key="6">
    <source>
        <dbReference type="Proteomes" id="UP000657931"/>
    </source>
</evidence>
<sequence>MKARNEIIIQHLIGEMASNKYFIHVLLHKQKTLNENLVWLMMKLKKLGDMKITDISTDFYMSPAAATNMTDKLKALGYVTKSRAQNDRRIVSVRLTQEGAAYINALFHSYSYEQLCSLQQQISTINTSLEKIAKII</sequence>
<organism evidence="5 6">
    <name type="scientific">Cytobacillus stercorigallinarum</name>
    <dbReference type="NCBI Taxonomy" id="2762240"/>
    <lineage>
        <taxon>Bacteria</taxon>
        <taxon>Bacillati</taxon>
        <taxon>Bacillota</taxon>
        <taxon>Bacilli</taxon>
        <taxon>Bacillales</taxon>
        <taxon>Bacillaceae</taxon>
        <taxon>Cytobacillus</taxon>
    </lineage>
</organism>
<dbReference type="SUPFAM" id="SSF46785">
    <property type="entry name" value="Winged helix' DNA-binding domain"/>
    <property type="match status" value="1"/>
</dbReference>
<dbReference type="PRINTS" id="PR00598">
    <property type="entry name" value="HTHMARR"/>
</dbReference>
<dbReference type="SMART" id="SM00347">
    <property type="entry name" value="HTH_MARR"/>
    <property type="match status" value="1"/>
</dbReference>
<evidence type="ECO:0000256" key="3">
    <source>
        <dbReference type="ARBA" id="ARBA00023163"/>
    </source>
</evidence>
<evidence type="ECO:0000259" key="4">
    <source>
        <dbReference type="PROSITE" id="PS50995"/>
    </source>
</evidence>
<dbReference type="Pfam" id="PF01047">
    <property type="entry name" value="MarR"/>
    <property type="match status" value="1"/>
</dbReference>
<dbReference type="EMBL" id="JACSQT010000007">
    <property type="protein sequence ID" value="MBD7938224.1"/>
    <property type="molecule type" value="Genomic_DNA"/>
</dbReference>
<dbReference type="Proteomes" id="UP000657931">
    <property type="component" value="Unassembled WGS sequence"/>
</dbReference>
<dbReference type="Gene3D" id="1.10.10.10">
    <property type="entry name" value="Winged helix-like DNA-binding domain superfamily/Winged helix DNA-binding domain"/>
    <property type="match status" value="1"/>
</dbReference>
<evidence type="ECO:0000256" key="2">
    <source>
        <dbReference type="ARBA" id="ARBA00023125"/>
    </source>
</evidence>
<keyword evidence="2" id="KW-0238">DNA-binding</keyword>
<dbReference type="InterPro" id="IPR000835">
    <property type="entry name" value="HTH_MarR-typ"/>
</dbReference>
<reference evidence="5 6" key="1">
    <citation type="submission" date="2020-08" db="EMBL/GenBank/DDBJ databases">
        <title>A Genomic Blueprint of the Chicken Gut Microbiome.</title>
        <authorList>
            <person name="Gilroy R."/>
            <person name="Ravi A."/>
            <person name="Getino M."/>
            <person name="Pursley I."/>
            <person name="Horton D.L."/>
            <person name="Alikhan N.-F."/>
            <person name="Baker D."/>
            <person name="Gharbi K."/>
            <person name="Hall N."/>
            <person name="Watson M."/>
            <person name="Adriaenssens E.M."/>
            <person name="Foster-Nyarko E."/>
            <person name="Jarju S."/>
            <person name="Secka A."/>
            <person name="Antonio M."/>
            <person name="Oren A."/>
            <person name="Chaudhuri R."/>
            <person name="La Ragione R.M."/>
            <person name="Hildebrand F."/>
            <person name="Pallen M.J."/>
        </authorList>
    </citation>
    <scope>NUCLEOTIDE SEQUENCE [LARGE SCALE GENOMIC DNA]</scope>
    <source>
        <strain evidence="5 6">Sa5YUA1</strain>
    </source>
</reference>
<keyword evidence="1" id="KW-0805">Transcription regulation</keyword>
<dbReference type="InterPro" id="IPR036388">
    <property type="entry name" value="WH-like_DNA-bd_sf"/>
</dbReference>
<feature type="domain" description="HTH marR-type" evidence="4">
    <location>
        <begin position="1"/>
        <end position="136"/>
    </location>
</feature>
<gene>
    <name evidence="5" type="ORF">H9655_14415</name>
</gene>
<evidence type="ECO:0000313" key="5">
    <source>
        <dbReference type="EMBL" id="MBD7938224.1"/>
    </source>
</evidence>
<evidence type="ECO:0000256" key="1">
    <source>
        <dbReference type="ARBA" id="ARBA00023015"/>
    </source>
</evidence>
<name>A0ABR8QRP5_9BACI</name>
<proteinExistence type="predicted"/>
<accession>A0ABR8QRP5</accession>
<dbReference type="PROSITE" id="PS50995">
    <property type="entry name" value="HTH_MARR_2"/>
    <property type="match status" value="1"/>
</dbReference>
<protein>
    <submittedName>
        <fullName evidence="5">MarR family transcriptional regulator</fullName>
    </submittedName>
</protein>
<dbReference type="RefSeq" id="WP_191815195.1">
    <property type="nucleotide sequence ID" value="NZ_JACSQT010000007.1"/>
</dbReference>
<dbReference type="InterPro" id="IPR036390">
    <property type="entry name" value="WH_DNA-bd_sf"/>
</dbReference>
<dbReference type="PANTHER" id="PTHR42756">
    <property type="entry name" value="TRANSCRIPTIONAL REGULATOR, MARR"/>
    <property type="match status" value="1"/>
</dbReference>